<dbReference type="Gene3D" id="2.60.40.10">
    <property type="entry name" value="Immunoglobulins"/>
    <property type="match status" value="1"/>
</dbReference>
<dbReference type="PROSITE" id="PS51257">
    <property type="entry name" value="PROKAR_LIPOPROTEIN"/>
    <property type="match status" value="1"/>
</dbReference>
<protein>
    <submittedName>
        <fullName evidence="4">Uncharacterized protein</fullName>
    </submittedName>
</protein>
<dbReference type="AlphaFoldDB" id="A0A412DK51"/>
<evidence type="ECO:0000313" key="5">
    <source>
        <dbReference type="Proteomes" id="UP000283310"/>
    </source>
</evidence>
<sequence>MKFTKWLFIGIMCCFIVACTDKEIFEAVGPEEPGEPVTPEEDTTEPPVGNVPEKRMLWASINGRTDATASTFSKYNDKILVSWRFFPTDTEDTAFDLYRAIGNGEEVKLNSEPIVATTCFQDIGADRMQDNIYRLCYSGSTETLDTYTMSSYRASQGLPYISIPLAHTVNIDPRRIYAANDASVGDLDGDGEYEIVLKRLLDDATGEDKDSNTRAVDMGVTHFMLLEAYKMDGTFMWRIKLGPNVLTGNGSSFAVYDFDGDGRCEIALRTAEGTVFGDGKEIGDTDGDGKTDYRVSGANYIHGGPEFLSVIEGTTGKELARTDYIGLGSSEEWGDDYYKRSSSYRIGVAKCTQLHTNIIIGRGCYAKIVVEAWTFVGGKLMKEWRFDTTDGKHGAYEGQGYHSMRTGDVDGDGLDEIVYGSMTVDHTGLGLNNCGMGHGDAIHLGKFDPSREGLQIWACYETGATGAAFRDARTGKVIWKYLNSDDVGRCMVADIDPDSPGCEMWWYKGNAHSPSGEDLGYAPGYCNMAIWWSGLLNRELLDKTVIDNSRCGGRFFSLHRYGVVSINSSKANPCFYGDIVGDWREEIIMPTADNRELRLFSSWYPSDYRFPYLMSDHVYEMSALNENIGYNQPTHIGYYLGSDLDIKRK</sequence>
<feature type="domain" description="Rhamnogalacturonan lyase family 11 C-terminal" evidence="3">
    <location>
        <begin position="174"/>
        <end position="646"/>
    </location>
</feature>
<feature type="domain" description="Rhamnogalacturonan I lyase beta-sheet" evidence="2">
    <location>
        <begin position="76"/>
        <end position="126"/>
    </location>
</feature>
<dbReference type="InterPro" id="IPR049366">
    <property type="entry name" value="RGL11_C"/>
</dbReference>
<proteinExistence type="predicted"/>
<dbReference type="RefSeq" id="WP_117904046.1">
    <property type="nucleotide sequence ID" value="NZ_JADNPL010000017.1"/>
</dbReference>
<dbReference type="InterPro" id="IPR013783">
    <property type="entry name" value="Ig-like_fold"/>
</dbReference>
<dbReference type="Proteomes" id="UP000283310">
    <property type="component" value="Unassembled WGS sequence"/>
</dbReference>
<reference evidence="4 5" key="1">
    <citation type="submission" date="2018-08" db="EMBL/GenBank/DDBJ databases">
        <title>A genome reference for cultivated species of the human gut microbiota.</title>
        <authorList>
            <person name="Zou Y."/>
            <person name="Xue W."/>
            <person name="Luo G."/>
        </authorList>
    </citation>
    <scope>NUCLEOTIDE SEQUENCE [LARGE SCALE GENOMIC DNA]</scope>
    <source>
        <strain evidence="4 5">AF26-20BH</strain>
    </source>
</reference>
<dbReference type="SUPFAM" id="SSF69318">
    <property type="entry name" value="Integrin alpha N-terminal domain"/>
    <property type="match status" value="1"/>
</dbReference>
<dbReference type="InterPro" id="IPR028994">
    <property type="entry name" value="Integrin_alpha_N"/>
</dbReference>
<name>A0A412DK51_BACSE</name>
<dbReference type="Pfam" id="PF21348">
    <property type="entry name" value="RGL11_C"/>
    <property type="match status" value="1"/>
</dbReference>
<feature type="region of interest" description="Disordered" evidence="1">
    <location>
        <begin position="30"/>
        <end position="50"/>
    </location>
</feature>
<dbReference type="InterPro" id="IPR041624">
    <property type="entry name" value="RGI_lyase"/>
</dbReference>
<accession>A0A412DK51</accession>
<evidence type="ECO:0000256" key="1">
    <source>
        <dbReference type="SAM" id="MobiDB-lite"/>
    </source>
</evidence>
<dbReference type="PANTHER" id="PTHR43118">
    <property type="entry name" value="RHAMNOGALACTURONAN LYASE (EUROFUNG)"/>
    <property type="match status" value="1"/>
</dbReference>
<evidence type="ECO:0000259" key="3">
    <source>
        <dbReference type="Pfam" id="PF21348"/>
    </source>
</evidence>
<gene>
    <name evidence="4" type="ORF">DWY65_10705</name>
</gene>
<evidence type="ECO:0000259" key="2">
    <source>
        <dbReference type="Pfam" id="PF18370"/>
    </source>
</evidence>
<organism evidence="4 5">
    <name type="scientific">Bacteroides stercoris</name>
    <dbReference type="NCBI Taxonomy" id="46506"/>
    <lineage>
        <taxon>Bacteria</taxon>
        <taxon>Pseudomonadati</taxon>
        <taxon>Bacteroidota</taxon>
        <taxon>Bacteroidia</taxon>
        <taxon>Bacteroidales</taxon>
        <taxon>Bacteroidaceae</taxon>
        <taxon>Bacteroides</taxon>
    </lineage>
</organism>
<dbReference type="InterPro" id="IPR034641">
    <property type="entry name" value="RGL11"/>
</dbReference>
<dbReference type="PANTHER" id="PTHR43118:SF1">
    <property type="entry name" value="RHAMNOGALACTURONAN LYASE (EUROFUNG)"/>
    <property type="match status" value="1"/>
</dbReference>
<comment type="caution">
    <text evidence="4">The sequence shown here is derived from an EMBL/GenBank/DDBJ whole genome shotgun (WGS) entry which is preliminary data.</text>
</comment>
<dbReference type="Pfam" id="PF18370">
    <property type="entry name" value="RGI_lyase"/>
    <property type="match status" value="1"/>
</dbReference>
<evidence type="ECO:0000313" key="4">
    <source>
        <dbReference type="EMBL" id="RGR12249.1"/>
    </source>
</evidence>
<dbReference type="EMBL" id="QRTW01000017">
    <property type="protein sequence ID" value="RGR12249.1"/>
    <property type="molecule type" value="Genomic_DNA"/>
</dbReference>
<feature type="compositionally biased region" description="Acidic residues" evidence="1">
    <location>
        <begin position="32"/>
        <end position="44"/>
    </location>
</feature>